<feature type="compositionally biased region" description="Low complexity" evidence="4">
    <location>
        <begin position="94"/>
        <end position="103"/>
    </location>
</feature>
<feature type="compositionally biased region" description="Low complexity" evidence="4">
    <location>
        <begin position="251"/>
        <end position="262"/>
    </location>
</feature>
<reference evidence="6" key="2">
    <citation type="submission" date="2021-10" db="EMBL/GenBank/DDBJ databases">
        <title>Phylogenomics reveals ancestral predisposition of the termite-cultivated fungus Termitomyces towards a domesticated lifestyle.</title>
        <authorList>
            <person name="Auxier B."/>
            <person name="Grum-Grzhimaylo A."/>
            <person name="Cardenas M.E."/>
            <person name="Lodge J.D."/>
            <person name="Laessoe T."/>
            <person name="Pedersen O."/>
            <person name="Smith M.E."/>
            <person name="Kuyper T.W."/>
            <person name="Franco-Molano E.A."/>
            <person name="Baroni T.J."/>
            <person name="Aanen D.K."/>
        </authorList>
    </citation>
    <scope>NUCLEOTIDE SEQUENCE</scope>
    <source>
        <strain evidence="6">D49</strain>
    </source>
</reference>
<feature type="domain" description="RanBP2-type" evidence="5">
    <location>
        <begin position="731"/>
        <end position="756"/>
    </location>
</feature>
<comment type="caution">
    <text evidence="6">The sequence shown here is derived from an EMBL/GenBank/DDBJ whole genome shotgun (WGS) entry which is preliminary data.</text>
</comment>
<feature type="compositionally biased region" description="Polar residues" evidence="4">
    <location>
        <begin position="428"/>
        <end position="441"/>
    </location>
</feature>
<feature type="region of interest" description="Disordered" evidence="4">
    <location>
        <begin position="621"/>
        <end position="680"/>
    </location>
</feature>
<organism evidence="6 7">
    <name type="scientific">Sphagnurus paluster</name>
    <dbReference type="NCBI Taxonomy" id="117069"/>
    <lineage>
        <taxon>Eukaryota</taxon>
        <taxon>Fungi</taxon>
        <taxon>Dikarya</taxon>
        <taxon>Basidiomycota</taxon>
        <taxon>Agaricomycotina</taxon>
        <taxon>Agaricomycetes</taxon>
        <taxon>Agaricomycetidae</taxon>
        <taxon>Agaricales</taxon>
        <taxon>Tricholomatineae</taxon>
        <taxon>Lyophyllaceae</taxon>
        <taxon>Sphagnurus</taxon>
    </lineage>
</organism>
<feature type="compositionally biased region" description="Low complexity" evidence="4">
    <location>
        <begin position="219"/>
        <end position="232"/>
    </location>
</feature>
<keyword evidence="1" id="KW-0479">Metal-binding</keyword>
<dbReference type="GO" id="GO:0008270">
    <property type="term" value="F:zinc ion binding"/>
    <property type="evidence" value="ECO:0007669"/>
    <property type="project" value="UniProtKB-KW"/>
</dbReference>
<proteinExistence type="predicted"/>
<evidence type="ECO:0000256" key="1">
    <source>
        <dbReference type="ARBA" id="ARBA00022723"/>
    </source>
</evidence>
<feature type="domain" description="RanBP2-type" evidence="5">
    <location>
        <begin position="783"/>
        <end position="808"/>
    </location>
</feature>
<evidence type="ECO:0000259" key="5">
    <source>
        <dbReference type="SMART" id="SM00547"/>
    </source>
</evidence>
<feature type="compositionally biased region" description="Pro residues" evidence="4">
    <location>
        <begin position="553"/>
        <end position="581"/>
    </location>
</feature>
<dbReference type="InterPro" id="IPR001876">
    <property type="entry name" value="Znf_RanBP2"/>
</dbReference>
<reference evidence="6" key="1">
    <citation type="submission" date="2021-02" db="EMBL/GenBank/DDBJ databases">
        <authorList>
            <person name="Nieuwenhuis M."/>
            <person name="Van De Peppel L.J.J."/>
        </authorList>
    </citation>
    <scope>NUCLEOTIDE SEQUENCE</scope>
    <source>
        <strain evidence="6">D49</strain>
    </source>
</reference>
<feature type="compositionally biased region" description="Polar residues" evidence="4">
    <location>
        <begin position="31"/>
        <end position="44"/>
    </location>
</feature>
<evidence type="ECO:0000256" key="3">
    <source>
        <dbReference type="ARBA" id="ARBA00022833"/>
    </source>
</evidence>
<feature type="compositionally biased region" description="Basic and acidic residues" evidence="4">
    <location>
        <begin position="333"/>
        <end position="344"/>
    </location>
</feature>
<protein>
    <recommendedName>
        <fullName evidence="5">RanBP2-type domain-containing protein</fullName>
    </recommendedName>
</protein>
<evidence type="ECO:0000313" key="7">
    <source>
        <dbReference type="Proteomes" id="UP000717328"/>
    </source>
</evidence>
<evidence type="ECO:0000256" key="4">
    <source>
        <dbReference type="SAM" id="MobiDB-lite"/>
    </source>
</evidence>
<dbReference type="Pfam" id="PF00641">
    <property type="entry name" value="Zn_ribbon_RanBP"/>
    <property type="match status" value="2"/>
</dbReference>
<dbReference type="OrthoDB" id="79830at2759"/>
<feature type="region of interest" description="Disordered" evidence="4">
    <location>
        <begin position="1"/>
        <end position="581"/>
    </location>
</feature>
<feature type="compositionally biased region" description="Low complexity" evidence="4">
    <location>
        <begin position="281"/>
        <end position="295"/>
    </location>
</feature>
<name>A0A9P7FVG2_9AGAR</name>
<feature type="compositionally biased region" description="Basic and acidic residues" evidence="4">
    <location>
        <begin position="381"/>
        <end position="397"/>
    </location>
</feature>
<feature type="compositionally biased region" description="Low complexity" evidence="4">
    <location>
        <begin position="354"/>
        <end position="364"/>
    </location>
</feature>
<feature type="compositionally biased region" description="Pro residues" evidence="4">
    <location>
        <begin position="45"/>
        <end position="58"/>
    </location>
</feature>
<keyword evidence="7" id="KW-1185">Reference proteome</keyword>
<feature type="compositionally biased region" description="Polar residues" evidence="4">
    <location>
        <begin position="202"/>
        <end position="218"/>
    </location>
</feature>
<feature type="compositionally biased region" description="Polar residues" evidence="4">
    <location>
        <begin position="263"/>
        <end position="275"/>
    </location>
</feature>
<dbReference type="AlphaFoldDB" id="A0A9P7FVG2"/>
<dbReference type="SMART" id="SM00547">
    <property type="entry name" value="ZnF_RBZ"/>
    <property type="match status" value="2"/>
</dbReference>
<keyword evidence="2" id="KW-0863">Zinc-finger</keyword>
<feature type="compositionally biased region" description="Polar residues" evidence="4">
    <location>
        <begin position="126"/>
        <end position="141"/>
    </location>
</feature>
<dbReference type="EMBL" id="JABCKI010005732">
    <property type="protein sequence ID" value="KAG5639084.1"/>
    <property type="molecule type" value="Genomic_DNA"/>
</dbReference>
<gene>
    <name evidence="6" type="ORF">H0H81_007028</name>
</gene>
<evidence type="ECO:0000313" key="6">
    <source>
        <dbReference type="EMBL" id="KAG5639084.1"/>
    </source>
</evidence>
<accession>A0A9P7FVG2</accession>
<dbReference type="Gene3D" id="4.10.1060.10">
    <property type="entry name" value="Zinc finger, RanBP2-type"/>
    <property type="match status" value="2"/>
</dbReference>
<evidence type="ECO:0000256" key="2">
    <source>
        <dbReference type="ARBA" id="ARBA00022771"/>
    </source>
</evidence>
<sequence length="809" mass="85059">MEEDPDESFASPGSPAASLNRRGHQMLQDRQIYQNDNQGSSTRAPPTPPQPQCNPSPPKNLETVSAHLRESLGNDGVEQLVSLLRKGQDEPEPFRFSSSPSTPARGNSPFPNNTNGPTFSFGASAAQITSPTPRKTLNRNPNGVYRWQGGGSAKAPRSRNRYSSPAFGPSRSAPDRLVLNDTPTATEPANDTKRRRIAEEVVTSSAVPSGSVTTSSNGAVPKPAPVVRAVAPDPSSTRVRQSLPFPVSAGSPTTPRTLTSTPNVSSQNVSTSPSTARLRIPPVQQKPTVPVVPSPLRQAWSGASPPSHPTKNDTSPATPPPKQTKAANFMTELIKEVTPPKRPDLSNPYQTANPVGKVGGPVKPRVGRRTRATGKPAAPTPKDDQEREKEEDSKTEKVYSPQAIIEATLPKGSKRSRPPSHFEKTSREPSPSSGMPTTEGESSTERKRSYVVEEVDDESEEPKRSPKKSKPFLVGKGTASVNGKSAKSSPDIVIEEVDDIVVDTPEKPQAVTSPPPGLAISSAPSRPLFGGLKAASAPKEPSKLRFSYQPEPISSPAPTPAPTLAPLPAPSPDLVPALAPTPLPVPAPPAFTFTPASTATPSPSAFALPKVTSTPVLPSFGFTAPTEKREIEQPKQATPRSAKEAALTAPAHSLPTYAFPTAMAGPSGTSQHAEAKSKAKSLDKSALPSFDFSKQALKSASSTAHSSVSAAPMKTFDWAAAGMKPVGEAGGTWTCSTCMLSNPATVTDKCTVCEAPKPEKVDPPVKSFDWTAAGIKPTGDGGSTWTCSTCMLSNPATATDKCTVCESPR</sequence>
<keyword evidence="3" id="KW-0862">Zinc</keyword>
<dbReference type="Proteomes" id="UP000717328">
    <property type="component" value="Unassembled WGS sequence"/>
</dbReference>
<feature type="compositionally biased region" description="Polar residues" evidence="4">
    <location>
        <begin position="109"/>
        <end position="118"/>
    </location>
</feature>
<feature type="compositionally biased region" description="Polar residues" evidence="4">
    <location>
        <begin position="479"/>
        <end position="488"/>
    </location>
</feature>